<evidence type="ECO:0000313" key="3">
    <source>
        <dbReference type="EMBL" id="PBJ39047.1"/>
    </source>
</evidence>
<sequence length="412" mass="44065">MTFEPVLPVWLLITIGVVLIGIRMIALYRVLVRTGPGRYRPVVLRWGGLTLAVLMLVVAAARPGLEAADTHQGTQPPSTAAASAANLNVFIVVDRSVDSRVEDFADHKSRMAGIRDDVLALIDQYPRGRFSVIEFASKAAQLWPLSADVWSLKPLIQGLSSYTEVPEDAMYRVDAGAANDILHQKLTQARDQYQGSKNVLFYLGSGAGGSRAPQTGFTLGDLVAGGAVLGYGTPAGGPIPRGYIGGNLAYMADQQSGAPLVNGLGEDTLKTLAGQLGVTYYHRETGQSISAVVPAVTAAPAPDANPVVASRTVERTELYWLFSALAAVLVLIEIYLTIRDYRRTRMARQDVRSLLYLFSCRREECVCGRDGTGAGVTASCGCPSRAFMTLPPPVPSGLRDRRQRDAAGSAGE</sequence>
<dbReference type="Gene3D" id="3.40.50.410">
    <property type="entry name" value="von Willebrand factor, type A domain"/>
    <property type="match status" value="1"/>
</dbReference>
<feature type="region of interest" description="Disordered" evidence="1">
    <location>
        <begin position="392"/>
        <end position="412"/>
    </location>
</feature>
<dbReference type="SUPFAM" id="SSF53300">
    <property type="entry name" value="vWA-like"/>
    <property type="match status" value="1"/>
</dbReference>
<comment type="caution">
    <text evidence="3">The sequence shown here is derived from an EMBL/GenBank/DDBJ whole genome shotgun (WGS) entry which is preliminary data.</text>
</comment>
<protein>
    <recommendedName>
        <fullName evidence="5">VWFA domain-containing protein</fullName>
    </recommendedName>
</protein>
<proteinExistence type="predicted"/>
<name>A0A2A3LD29_MYCAV</name>
<keyword evidence="2" id="KW-0812">Transmembrane</keyword>
<evidence type="ECO:0000313" key="4">
    <source>
        <dbReference type="Proteomes" id="UP000218842"/>
    </source>
</evidence>
<feature type="transmembrane region" description="Helical" evidence="2">
    <location>
        <begin position="318"/>
        <end position="338"/>
    </location>
</feature>
<dbReference type="InterPro" id="IPR036465">
    <property type="entry name" value="vWFA_dom_sf"/>
</dbReference>
<keyword evidence="2" id="KW-1133">Transmembrane helix</keyword>
<evidence type="ECO:0000256" key="2">
    <source>
        <dbReference type="SAM" id="Phobius"/>
    </source>
</evidence>
<dbReference type="EMBL" id="LBGZ01000031">
    <property type="protein sequence ID" value="PBJ39047.1"/>
    <property type="molecule type" value="Genomic_DNA"/>
</dbReference>
<organism evidence="3 4">
    <name type="scientific">Mycobacterium avium subsp. hominissuis</name>
    <dbReference type="NCBI Taxonomy" id="439334"/>
    <lineage>
        <taxon>Bacteria</taxon>
        <taxon>Bacillati</taxon>
        <taxon>Actinomycetota</taxon>
        <taxon>Actinomycetes</taxon>
        <taxon>Mycobacteriales</taxon>
        <taxon>Mycobacteriaceae</taxon>
        <taxon>Mycobacterium</taxon>
        <taxon>Mycobacterium avium complex (MAC)</taxon>
    </lineage>
</organism>
<keyword evidence="2" id="KW-0472">Membrane</keyword>
<feature type="transmembrane region" description="Helical" evidence="2">
    <location>
        <begin position="43"/>
        <end position="61"/>
    </location>
</feature>
<dbReference type="RefSeq" id="WP_095955805.1">
    <property type="nucleotide sequence ID" value="NZ_CP076860.1"/>
</dbReference>
<gene>
    <name evidence="3" type="ORF">XV03_04115</name>
</gene>
<accession>A0A2A3LD29</accession>
<evidence type="ECO:0000256" key="1">
    <source>
        <dbReference type="SAM" id="MobiDB-lite"/>
    </source>
</evidence>
<dbReference type="AlphaFoldDB" id="A0A2A3LD29"/>
<evidence type="ECO:0008006" key="5">
    <source>
        <dbReference type="Google" id="ProtNLM"/>
    </source>
</evidence>
<feature type="transmembrane region" description="Helical" evidence="2">
    <location>
        <begin position="6"/>
        <end position="31"/>
    </location>
</feature>
<dbReference type="Proteomes" id="UP000218842">
    <property type="component" value="Unassembled WGS sequence"/>
</dbReference>
<reference evidence="3 4" key="1">
    <citation type="journal article" date="2017" name="Genome Biol. Evol.">
        <title>Population Structure and Local Adaptation of MAC Lung Disease Agent Mycobacterium avium subsp. hominissuis.</title>
        <authorList>
            <person name="Yano H."/>
            <person name="Iwamoto T."/>
            <person name="Nishiuchi Y."/>
            <person name="Nakajima C."/>
            <person name="Starkova D.A."/>
            <person name="Mokrousov I."/>
            <person name="Narvskaya O."/>
            <person name="Yoshida S."/>
            <person name="Arikawa K."/>
            <person name="Nakanishi N."/>
            <person name="Osaki K."/>
            <person name="Nakagawa I."/>
            <person name="Ato M."/>
            <person name="Suzuki Y."/>
            <person name="Maruyama F."/>
        </authorList>
    </citation>
    <scope>NUCLEOTIDE SEQUENCE [LARGE SCALE GENOMIC DNA]</scope>
    <source>
        <strain evidence="3 4">OCU466</strain>
    </source>
</reference>